<feature type="transmembrane region" description="Helical" evidence="1">
    <location>
        <begin position="6"/>
        <end position="26"/>
    </location>
</feature>
<keyword evidence="1" id="KW-1133">Transmembrane helix</keyword>
<protein>
    <submittedName>
        <fullName evidence="2">Uncharacterized protein</fullName>
    </submittedName>
</protein>
<evidence type="ECO:0000313" key="2">
    <source>
        <dbReference type="EMBL" id="PXY03072.1"/>
    </source>
</evidence>
<sequence length="148" mass="16836">MKENTILFISTFIIVFLCVSIINVNAQSDNQKTQKSLTIQLNEDKTVKRVEAVFTRNLTLDSLVRIKKGLQVIDITVHYKKIEFDRHDLLVNLVCEVVCNDGSGARFETGDLSSQNRTEIIGFYRDYTRDSCSTATIGLLDKANYPLR</sequence>
<evidence type="ECO:0000256" key="1">
    <source>
        <dbReference type="SAM" id="Phobius"/>
    </source>
</evidence>
<dbReference type="EMBL" id="QFLI01000001">
    <property type="protein sequence ID" value="PXY03072.1"/>
    <property type="molecule type" value="Genomic_DNA"/>
</dbReference>
<reference evidence="2 3" key="1">
    <citation type="submission" date="2018-05" db="EMBL/GenBank/DDBJ databases">
        <title>Marinifilum breve JC075T sp. nov., a marine bacterium isolated from Yongle Blue Hole in the South China Sea.</title>
        <authorList>
            <person name="Fu T."/>
        </authorList>
    </citation>
    <scope>NUCLEOTIDE SEQUENCE [LARGE SCALE GENOMIC DNA]</scope>
    <source>
        <strain evidence="2 3">JC075</strain>
    </source>
</reference>
<proteinExistence type="predicted"/>
<evidence type="ECO:0000313" key="3">
    <source>
        <dbReference type="Proteomes" id="UP000248079"/>
    </source>
</evidence>
<keyword evidence="1" id="KW-0472">Membrane</keyword>
<keyword evidence="3" id="KW-1185">Reference proteome</keyword>
<organism evidence="2 3">
    <name type="scientific">Marinifilum breve</name>
    <dbReference type="NCBI Taxonomy" id="2184082"/>
    <lineage>
        <taxon>Bacteria</taxon>
        <taxon>Pseudomonadati</taxon>
        <taxon>Bacteroidota</taxon>
        <taxon>Bacteroidia</taxon>
        <taxon>Marinilabiliales</taxon>
        <taxon>Marinifilaceae</taxon>
    </lineage>
</organism>
<dbReference type="AlphaFoldDB" id="A0A2V4A350"/>
<comment type="caution">
    <text evidence="2">The sequence shown here is derived from an EMBL/GenBank/DDBJ whole genome shotgun (WGS) entry which is preliminary data.</text>
</comment>
<dbReference type="RefSeq" id="WP_110359228.1">
    <property type="nucleotide sequence ID" value="NZ_QFLI01000001.1"/>
</dbReference>
<accession>A0A2V4A350</accession>
<gene>
    <name evidence="2" type="ORF">DF185_02995</name>
</gene>
<name>A0A2V4A350_9BACT</name>
<keyword evidence="1" id="KW-0812">Transmembrane</keyword>
<dbReference type="Proteomes" id="UP000248079">
    <property type="component" value="Unassembled WGS sequence"/>
</dbReference>